<proteinExistence type="inferred from homology"/>
<dbReference type="AlphaFoldDB" id="F2F323"/>
<gene>
    <name evidence="8" type="ordered locus">SSIL_3288</name>
</gene>
<evidence type="ECO:0000313" key="8">
    <source>
        <dbReference type="EMBL" id="BAK17711.1"/>
    </source>
</evidence>
<dbReference type="GO" id="GO:0044781">
    <property type="term" value="P:bacterial-type flagellum organization"/>
    <property type="evidence" value="ECO:0007669"/>
    <property type="project" value="UniProtKB-KW"/>
</dbReference>
<keyword evidence="8" id="KW-0969">Cilium</keyword>
<keyword evidence="5" id="KW-0805">Transcription regulation</keyword>
<evidence type="ECO:0000256" key="5">
    <source>
        <dbReference type="ARBA" id="ARBA00023015"/>
    </source>
</evidence>
<reference evidence="9" key="1">
    <citation type="submission" date="2011-04" db="EMBL/GenBank/DDBJ databases">
        <title>Genome sequence of Solibacillus silvestris StLB046.</title>
        <authorList>
            <person name="Morohoshi T."/>
            <person name="Someya N."/>
            <person name="Ikeda T."/>
        </authorList>
    </citation>
    <scope>NUCLEOTIDE SEQUENCE [LARGE SCALE GENOMIC DNA]</scope>
    <source>
        <strain evidence="9">StLB046</strain>
    </source>
</reference>
<keyword evidence="9" id="KW-1185">Reference proteome</keyword>
<dbReference type="EMBL" id="AP012157">
    <property type="protein sequence ID" value="BAK17711.1"/>
    <property type="molecule type" value="Genomic_DNA"/>
</dbReference>
<dbReference type="Pfam" id="PF04316">
    <property type="entry name" value="FlgM"/>
    <property type="match status" value="1"/>
</dbReference>
<dbReference type="eggNOG" id="COG2747">
    <property type="taxonomic scope" value="Bacteria"/>
</dbReference>
<keyword evidence="4" id="KW-1005">Bacterial flagellum biogenesis</keyword>
<keyword evidence="6" id="KW-0804">Transcription</keyword>
<keyword evidence="8" id="KW-0966">Cell projection</keyword>
<evidence type="ECO:0000256" key="1">
    <source>
        <dbReference type="ARBA" id="ARBA00005322"/>
    </source>
</evidence>
<name>F2F323_SOLSS</name>
<protein>
    <recommendedName>
        <fullName evidence="2">Negative regulator of flagellin synthesis</fullName>
    </recommendedName>
</protein>
<organism evidence="8 9">
    <name type="scientific">Solibacillus silvestris (strain StLB046)</name>
    <name type="common">Bacillus silvestris</name>
    <dbReference type="NCBI Taxonomy" id="1002809"/>
    <lineage>
        <taxon>Bacteria</taxon>
        <taxon>Bacillati</taxon>
        <taxon>Bacillota</taxon>
        <taxon>Bacilli</taxon>
        <taxon>Bacillales</taxon>
        <taxon>Caryophanaceae</taxon>
        <taxon>Solibacillus</taxon>
    </lineage>
</organism>
<dbReference type="InterPro" id="IPR031316">
    <property type="entry name" value="FlgM_C"/>
</dbReference>
<evidence type="ECO:0000313" key="9">
    <source>
        <dbReference type="Proteomes" id="UP000006691"/>
    </source>
</evidence>
<comment type="similarity">
    <text evidence="1">Belongs to the FlgM family.</text>
</comment>
<evidence type="ECO:0000256" key="4">
    <source>
        <dbReference type="ARBA" id="ARBA00022795"/>
    </source>
</evidence>
<dbReference type="NCBIfam" id="TIGR03824">
    <property type="entry name" value="FlgM_jcvi"/>
    <property type="match status" value="1"/>
</dbReference>
<keyword evidence="3" id="KW-0678">Repressor</keyword>
<reference evidence="8 9" key="2">
    <citation type="journal article" date="2012" name="J. Biosci. Bioeng.">
        <title>Complete genome sequence and characterization of the N-acylhomoserine lactone-degrading gene of the potato leaf-associated Solibacillus silvestris.</title>
        <authorList>
            <person name="Morohoshi T."/>
            <person name="Tominaga Y."/>
            <person name="Someya N."/>
            <person name="Ikeda T."/>
        </authorList>
    </citation>
    <scope>NUCLEOTIDE SEQUENCE [LARGE SCALE GENOMIC DNA]</scope>
    <source>
        <strain evidence="8 9">StLB046</strain>
    </source>
</reference>
<dbReference type="STRING" id="1002809.SSIL_3288"/>
<dbReference type="RefSeq" id="WP_014824656.1">
    <property type="nucleotide sequence ID" value="NC_018065.1"/>
</dbReference>
<dbReference type="KEGG" id="siv:SSIL_3288"/>
<dbReference type="InterPro" id="IPR007412">
    <property type="entry name" value="FlgM"/>
</dbReference>
<dbReference type="HOGENOM" id="CLU_169011_6_1_9"/>
<evidence type="ECO:0000256" key="3">
    <source>
        <dbReference type="ARBA" id="ARBA00022491"/>
    </source>
</evidence>
<evidence type="ECO:0000256" key="6">
    <source>
        <dbReference type="ARBA" id="ARBA00023163"/>
    </source>
</evidence>
<keyword evidence="8" id="KW-0282">Flagellum</keyword>
<evidence type="ECO:0000259" key="7">
    <source>
        <dbReference type="Pfam" id="PF04316"/>
    </source>
</evidence>
<dbReference type="InterPro" id="IPR035890">
    <property type="entry name" value="Anti-sigma-28_factor_FlgM_sf"/>
</dbReference>
<dbReference type="GO" id="GO:0045892">
    <property type="term" value="P:negative regulation of DNA-templated transcription"/>
    <property type="evidence" value="ECO:0007669"/>
    <property type="project" value="InterPro"/>
</dbReference>
<dbReference type="PATRIC" id="fig|1002809.3.peg.3323"/>
<feature type="domain" description="Anti-sigma-28 factor FlgM C-terminal" evidence="7">
    <location>
        <begin position="32"/>
        <end position="82"/>
    </location>
</feature>
<accession>F2F323</accession>
<dbReference type="Proteomes" id="UP000006691">
    <property type="component" value="Chromosome"/>
</dbReference>
<sequence>MKINPIGLQAINNYNKQARPVKTGETQKTFADQIEISSRAKEMQANSTYANERVERVKKIKEDIDSGNYKVDAKQVAEDMLNFYRGK</sequence>
<evidence type="ECO:0000256" key="2">
    <source>
        <dbReference type="ARBA" id="ARBA00017823"/>
    </source>
</evidence>
<dbReference type="SUPFAM" id="SSF101498">
    <property type="entry name" value="Anti-sigma factor FlgM"/>
    <property type="match status" value="1"/>
</dbReference>